<evidence type="ECO:0000256" key="1">
    <source>
        <dbReference type="SAM" id="MobiDB-lite"/>
    </source>
</evidence>
<feature type="region of interest" description="Disordered" evidence="1">
    <location>
        <begin position="379"/>
        <end position="398"/>
    </location>
</feature>
<sequence length="585" mass="64529">MPASREHRHTPDVPAGPARVRREQPGAPALPPGGTATGLSPEQLLVLQRTAGNGAVSRSLERQQGHTHGHDHHGHGHAGGSPAGRDHEQPASPALTAGLPVQRLFKRGGRSQTSGAPPAAPEPEPPPSVAVHPHDDPKRHPDSNVRDPLAGGVEAYLDKVKKAKKEEESKRIRDEHARVFEGFLRNTRKEPLEEGIALRRSYLGKHTSLLSSSARVSVNQQIRGEVEALETELRRRKAADRSQKMVAGETEERLLQALRSGGDAAQELPPEEKRVYDALSGRAVDWSGLQDAPAKALILVERRGLEVHEREEKAAGERLEKLRWFAPYKEAGLELRDLLTRTHDHLMRNSLLTSNLALGNPADPSSTIHKLTRGPDETFKNFWETDSSSGQPNRAMRGSREEHLGYKEALNRTAGDFQNPTPDAARDKFSPPDPSLLPKYASLISAKRPRGLTDYGEATVHWKPALRDRCTLTPIDSWQNGVGGARGVTGSRNLYPLLAHGPEVLVRLAVAEATDFRYDREMEGDVNSGKVHELREYFEAHLHGLVKWTDVERIKLVGSPWATAQQARLEQFAQQHGLSFRVETA</sequence>
<evidence type="ECO:0000313" key="2">
    <source>
        <dbReference type="EMBL" id="KAF4409918.1"/>
    </source>
</evidence>
<feature type="compositionally biased region" description="Basic residues" evidence="1">
    <location>
        <begin position="65"/>
        <end position="76"/>
    </location>
</feature>
<feature type="compositionally biased region" description="Pro residues" evidence="1">
    <location>
        <begin position="118"/>
        <end position="128"/>
    </location>
</feature>
<dbReference type="Proteomes" id="UP000621266">
    <property type="component" value="Unassembled WGS sequence"/>
</dbReference>
<evidence type="ECO:0000313" key="3">
    <source>
        <dbReference type="Proteomes" id="UP000621266"/>
    </source>
</evidence>
<keyword evidence="3" id="KW-1185">Reference proteome</keyword>
<protein>
    <submittedName>
        <fullName evidence="2">Uncharacterized protein</fullName>
    </submittedName>
</protein>
<dbReference type="RefSeq" id="WP_156205364.1">
    <property type="nucleotide sequence ID" value="NZ_WHPN01000155.1"/>
</dbReference>
<name>A0ABQ7FPJ5_9ACTN</name>
<dbReference type="EMBL" id="WHPN01000155">
    <property type="protein sequence ID" value="KAF4409918.1"/>
    <property type="molecule type" value="Genomic_DNA"/>
</dbReference>
<accession>A0ABQ7FPJ5</accession>
<organism evidence="2 3">
    <name type="scientific">Streptomyces lycii</name>
    <dbReference type="NCBI Taxonomy" id="2654337"/>
    <lineage>
        <taxon>Bacteria</taxon>
        <taxon>Bacillati</taxon>
        <taxon>Actinomycetota</taxon>
        <taxon>Actinomycetes</taxon>
        <taxon>Kitasatosporales</taxon>
        <taxon>Streptomycetaceae</taxon>
        <taxon>Streptomyces</taxon>
    </lineage>
</organism>
<feature type="region of interest" description="Disordered" evidence="1">
    <location>
        <begin position="413"/>
        <end position="432"/>
    </location>
</feature>
<comment type="caution">
    <text evidence="2">The sequence shown here is derived from an EMBL/GenBank/DDBJ whole genome shotgun (WGS) entry which is preliminary data.</text>
</comment>
<proteinExistence type="predicted"/>
<gene>
    <name evidence="2" type="ORF">GCU69_06545</name>
</gene>
<reference evidence="2 3" key="1">
    <citation type="submission" date="2019-10" db="EMBL/GenBank/DDBJ databases">
        <title>Streptomyces tenebrisbrunneis sp.nov., an endogenous actinomycete isolated from of Lycium ruthenicum.</title>
        <authorList>
            <person name="Ma L."/>
        </authorList>
    </citation>
    <scope>NUCLEOTIDE SEQUENCE [LARGE SCALE GENOMIC DNA]</scope>
    <source>
        <strain evidence="2 3">TRM 66187</strain>
    </source>
</reference>
<feature type="compositionally biased region" description="Basic and acidic residues" evidence="1">
    <location>
        <begin position="132"/>
        <end position="145"/>
    </location>
</feature>
<feature type="region of interest" description="Disordered" evidence="1">
    <location>
        <begin position="1"/>
        <end position="150"/>
    </location>
</feature>